<feature type="transmembrane region" description="Helical" evidence="7">
    <location>
        <begin position="256"/>
        <end position="277"/>
    </location>
</feature>
<protein>
    <submittedName>
        <fullName evidence="8">ABC-type transporter, integral membrane subunit</fullName>
    </submittedName>
</protein>
<keyword evidence="6" id="KW-0813">Transport</keyword>
<name>A0A3P3XKN7_9SPIR</name>
<dbReference type="AlphaFoldDB" id="A0A3P3XKN7"/>
<feature type="transmembrane region" description="Helical" evidence="7">
    <location>
        <begin position="144"/>
        <end position="162"/>
    </location>
</feature>
<comment type="subcellular location">
    <subcellularLocation>
        <location evidence="6">Cell membrane</location>
        <topology evidence="6">Multi-pass membrane protein</topology>
    </subcellularLocation>
    <subcellularLocation>
        <location evidence="1">Membrane</location>
        <topology evidence="1">Multi-pass membrane protein</topology>
    </subcellularLocation>
</comment>
<sequence>MSGFLQALLNPAVPFVRNALIGSVLAAFLFGVLGSLVTVRRIAGLAGAISHTVLGGIGLALFLASRGAPKWISPMLGALVFAILAALTISVVSLKAKQREDTVINALWAIGMSLGVVFLAKTPGYADPMSYLFGNILLVTSGDLYLLAALNVIVIALVARYYRHIEAASFDEEFAATKGVPVTAIYLGLLLIIAIAIVLLQTFVGIVMVIAMLTLPAGTAGYFSRNLAGMMIHATILSLVFSVSGLAVSWTFDLPAGAVIVLLSGAVFLAFSIGNMLSKRSKRKADQQTGLEGSA</sequence>
<comment type="similarity">
    <text evidence="2 6">Belongs to the ABC-3 integral membrane protein family.</text>
</comment>
<feature type="transmembrane region" description="Helical" evidence="7">
    <location>
        <begin position="106"/>
        <end position="124"/>
    </location>
</feature>
<dbReference type="GO" id="GO:0010043">
    <property type="term" value="P:response to zinc ion"/>
    <property type="evidence" value="ECO:0007669"/>
    <property type="project" value="TreeGrafter"/>
</dbReference>
<feature type="transmembrane region" description="Helical" evidence="7">
    <location>
        <begin position="20"/>
        <end position="38"/>
    </location>
</feature>
<evidence type="ECO:0000256" key="3">
    <source>
        <dbReference type="ARBA" id="ARBA00022692"/>
    </source>
</evidence>
<dbReference type="SUPFAM" id="SSF81345">
    <property type="entry name" value="ABC transporter involved in vitamin B12 uptake, BtuC"/>
    <property type="match status" value="1"/>
</dbReference>
<evidence type="ECO:0000313" key="8">
    <source>
        <dbReference type="EMBL" id="SLM13756.1"/>
    </source>
</evidence>
<dbReference type="CDD" id="cd06550">
    <property type="entry name" value="TM_ABC_iron-siderophores_like"/>
    <property type="match status" value="1"/>
</dbReference>
<evidence type="ECO:0000256" key="6">
    <source>
        <dbReference type="RuleBase" id="RU003943"/>
    </source>
</evidence>
<feature type="transmembrane region" description="Helical" evidence="7">
    <location>
        <begin position="203"/>
        <end position="223"/>
    </location>
</feature>
<dbReference type="InterPro" id="IPR037294">
    <property type="entry name" value="ABC_BtuC-like"/>
</dbReference>
<dbReference type="EMBL" id="FWDM01000022">
    <property type="protein sequence ID" value="SLM13756.1"/>
    <property type="molecule type" value="Genomic_DNA"/>
</dbReference>
<evidence type="ECO:0000256" key="1">
    <source>
        <dbReference type="ARBA" id="ARBA00004141"/>
    </source>
</evidence>
<dbReference type="Pfam" id="PF00950">
    <property type="entry name" value="ABC-3"/>
    <property type="match status" value="1"/>
</dbReference>
<keyword evidence="4 7" id="KW-1133">Transmembrane helix</keyword>
<dbReference type="Gene3D" id="1.10.3470.10">
    <property type="entry name" value="ABC transporter involved in vitamin B12 uptake, BtuC"/>
    <property type="match status" value="1"/>
</dbReference>
<keyword evidence="3 6" id="KW-0812">Transmembrane</keyword>
<feature type="transmembrane region" description="Helical" evidence="7">
    <location>
        <begin position="71"/>
        <end position="94"/>
    </location>
</feature>
<evidence type="ECO:0000256" key="2">
    <source>
        <dbReference type="ARBA" id="ARBA00008034"/>
    </source>
</evidence>
<dbReference type="InterPro" id="IPR001626">
    <property type="entry name" value="ABC_TroCD"/>
</dbReference>
<gene>
    <name evidence="8" type="ORF">SPIROBIBN47_290196</name>
</gene>
<accession>A0A3P3XKN7</accession>
<feature type="transmembrane region" description="Helical" evidence="7">
    <location>
        <begin position="230"/>
        <end position="250"/>
    </location>
</feature>
<dbReference type="PANTHER" id="PTHR30477:SF18">
    <property type="entry name" value="METAL TRANSPORT SYSTEM MEMBRANE PROTEIN CT_417-RELATED"/>
    <property type="match status" value="1"/>
</dbReference>
<evidence type="ECO:0000256" key="4">
    <source>
        <dbReference type="ARBA" id="ARBA00022989"/>
    </source>
</evidence>
<evidence type="ECO:0000256" key="7">
    <source>
        <dbReference type="SAM" id="Phobius"/>
    </source>
</evidence>
<reference evidence="8" key="1">
    <citation type="submission" date="2017-02" db="EMBL/GenBank/DDBJ databases">
        <authorList>
            <person name="Regsiter A."/>
            <person name="William W."/>
        </authorList>
    </citation>
    <scope>NUCLEOTIDE SEQUENCE</scope>
    <source>
        <strain evidence="8">Bib</strain>
    </source>
</reference>
<keyword evidence="5 7" id="KW-0472">Membrane</keyword>
<proteinExistence type="inferred from homology"/>
<organism evidence="8">
    <name type="scientific">uncultured spirochete</name>
    <dbReference type="NCBI Taxonomy" id="156406"/>
    <lineage>
        <taxon>Bacteria</taxon>
        <taxon>Pseudomonadati</taxon>
        <taxon>Spirochaetota</taxon>
        <taxon>Spirochaetia</taxon>
        <taxon>Spirochaetales</taxon>
        <taxon>environmental samples</taxon>
    </lineage>
</organism>
<dbReference type="GO" id="GO:0043190">
    <property type="term" value="C:ATP-binding cassette (ABC) transporter complex"/>
    <property type="evidence" value="ECO:0007669"/>
    <property type="project" value="InterPro"/>
</dbReference>
<evidence type="ECO:0000256" key="5">
    <source>
        <dbReference type="ARBA" id="ARBA00023136"/>
    </source>
</evidence>
<dbReference type="GO" id="GO:0055085">
    <property type="term" value="P:transmembrane transport"/>
    <property type="evidence" value="ECO:0007669"/>
    <property type="project" value="InterPro"/>
</dbReference>
<dbReference type="PANTHER" id="PTHR30477">
    <property type="entry name" value="ABC-TRANSPORTER METAL-BINDING PROTEIN"/>
    <property type="match status" value="1"/>
</dbReference>
<feature type="transmembrane region" description="Helical" evidence="7">
    <location>
        <begin position="45"/>
        <end position="65"/>
    </location>
</feature>
<feature type="transmembrane region" description="Helical" evidence="7">
    <location>
        <begin position="174"/>
        <end position="197"/>
    </location>
</feature>